<organism evidence="2 3">
    <name type="scientific">Aspergillus caelatus</name>
    <dbReference type="NCBI Taxonomy" id="61420"/>
    <lineage>
        <taxon>Eukaryota</taxon>
        <taxon>Fungi</taxon>
        <taxon>Dikarya</taxon>
        <taxon>Ascomycota</taxon>
        <taxon>Pezizomycotina</taxon>
        <taxon>Eurotiomycetes</taxon>
        <taxon>Eurotiomycetidae</taxon>
        <taxon>Eurotiales</taxon>
        <taxon>Aspergillaceae</taxon>
        <taxon>Aspergillus</taxon>
        <taxon>Aspergillus subgen. Circumdati</taxon>
    </lineage>
</organism>
<gene>
    <name evidence="2" type="ORF">BDV27DRAFT_166958</name>
</gene>
<keyword evidence="3" id="KW-1185">Reference proteome</keyword>
<protein>
    <submittedName>
        <fullName evidence="2">Uncharacterized protein</fullName>
    </submittedName>
</protein>
<name>A0A5N6ZVL6_9EURO</name>
<dbReference type="OrthoDB" id="5420280at2759"/>
<sequence length="325" mass="37300">MPREKRSRRLNQTLSDADNEIAIHSDERSTALLATTLNIASESEMKTGAKRALAECLETDELYSEVVHDNMWTGNSASLSIARENATLPMLQTKLESTLAKLQKHEDTLRKHDDTLRKHEDAFRRHEDARRKYEDTNRAQERKISDLHHTINKIGQQNNAQYVVGFSQIRSRFLSTFKRDILKEPSSEDRMLIGQGNIVAHEGNFRGDAKLYNPEGFITEDGEQISPRNDRHVFKQLYGVDPSLAAIIDYTPTVLVLDRHATIISSLKFQTTDNFNERFKIFILSLEASNYASDYLDSYSPRLEGLRCAYRAFWDAVCTEVSRRV</sequence>
<reference evidence="2 3" key="1">
    <citation type="submission" date="2019-04" db="EMBL/GenBank/DDBJ databases">
        <title>Friends and foes A comparative genomics studyof 23 Aspergillus species from section Flavi.</title>
        <authorList>
            <consortium name="DOE Joint Genome Institute"/>
            <person name="Kjaerbolling I."/>
            <person name="Vesth T."/>
            <person name="Frisvad J.C."/>
            <person name="Nybo J.L."/>
            <person name="Theobald S."/>
            <person name="Kildgaard S."/>
            <person name="Isbrandt T."/>
            <person name="Kuo A."/>
            <person name="Sato A."/>
            <person name="Lyhne E.K."/>
            <person name="Kogle M.E."/>
            <person name="Wiebenga A."/>
            <person name="Kun R.S."/>
            <person name="Lubbers R.J."/>
            <person name="Makela M.R."/>
            <person name="Barry K."/>
            <person name="Chovatia M."/>
            <person name="Clum A."/>
            <person name="Daum C."/>
            <person name="Haridas S."/>
            <person name="He G."/>
            <person name="LaButti K."/>
            <person name="Lipzen A."/>
            <person name="Mondo S."/>
            <person name="Riley R."/>
            <person name="Salamov A."/>
            <person name="Simmons B.A."/>
            <person name="Magnuson J.K."/>
            <person name="Henrissat B."/>
            <person name="Mortensen U.H."/>
            <person name="Larsen T.O."/>
            <person name="Devries R.P."/>
            <person name="Grigoriev I.V."/>
            <person name="Machida M."/>
            <person name="Baker S.E."/>
            <person name="Andersen M.R."/>
        </authorList>
    </citation>
    <scope>NUCLEOTIDE SEQUENCE [LARGE SCALE GENOMIC DNA]</scope>
    <source>
        <strain evidence="2 3">CBS 763.97</strain>
    </source>
</reference>
<proteinExistence type="predicted"/>
<keyword evidence="1" id="KW-0175">Coiled coil</keyword>
<feature type="coiled-coil region" evidence="1">
    <location>
        <begin position="95"/>
        <end position="143"/>
    </location>
</feature>
<dbReference type="EMBL" id="ML737735">
    <property type="protein sequence ID" value="KAE8361445.1"/>
    <property type="molecule type" value="Genomic_DNA"/>
</dbReference>
<dbReference type="Proteomes" id="UP000326268">
    <property type="component" value="Unassembled WGS sequence"/>
</dbReference>
<evidence type="ECO:0000313" key="3">
    <source>
        <dbReference type="Proteomes" id="UP000326268"/>
    </source>
</evidence>
<accession>A0A5N6ZVL6</accession>
<dbReference type="RefSeq" id="XP_031924526.1">
    <property type="nucleotide sequence ID" value="XM_032074329.1"/>
</dbReference>
<dbReference type="AlphaFoldDB" id="A0A5N6ZVL6"/>
<evidence type="ECO:0000256" key="1">
    <source>
        <dbReference type="SAM" id="Coils"/>
    </source>
</evidence>
<dbReference type="GeneID" id="43658775"/>
<evidence type="ECO:0000313" key="2">
    <source>
        <dbReference type="EMBL" id="KAE8361445.1"/>
    </source>
</evidence>